<reference evidence="1 2" key="1">
    <citation type="submission" date="2014-04" db="EMBL/GenBank/DDBJ databases">
        <authorList>
            <consortium name="DOE Joint Genome Institute"/>
            <person name="Kuo A."/>
            <person name="Ruytinx J."/>
            <person name="Rineau F."/>
            <person name="Colpaert J."/>
            <person name="Kohler A."/>
            <person name="Nagy L.G."/>
            <person name="Floudas D."/>
            <person name="Copeland A."/>
            <person name="Barry K.W."/>
            <person name="Cichocki N."/>
            <person name="Veneault-Fourrey C."/>
            <person name="LaButti K."/>
            <person name="Lindquist E.A."/>
            <person name="Lipzen A."/>
            <person name="Lundell T."/>
            <person name="Morin E."/>
            <person name="Murat C."/>
            <person name="Sun H."/>
            <person name="Tunlid A."/>
            <person name="Henrissat B."/>
            <person name="Grigoriev I.V."/>
            <person name="Hibbett D.S."/>
            <person name="Martin F."/>
            <person name="Nordberg H.P."/>
            <person name="Cantor M.N."/>
            <person name="Hua S.X."/>
        </authorList>
    </citation>
    <scope>NUCLEOTIDE SEQUENCE [LARGE SCALE GENOMIC DNA]</scope>
    <source>
        <strain evidence="1 2">UH-Slu-Lm8-n1</strain>
    </source>
</reference>
<evidence type="ECO:0000313" key="2">
    <source>
        <dbReference type="Proteomes" id="UP000054485"/>
    </source>
</evidence>
<gene>
    <name evidence="1" type="ORF">CY34DRAFT_101992</name>
</gene>
<organism evidence="1 2">
    <name type="scientific">Suillus luteus UH-Slu-Lm8-n1</name>
    <dbReference type="NCBI Taxonomy" id="930992"/>
    <lineage>
        <taxon>Eukaryota</taxon>
        <taxon>Fungi</taxon>
        <taxon>Dikarya</taxon>
        <taxon>Basidiomycota</taxon>
        <taxon>Agaricomycotina</taxon>
        <taxon>Agaricomycetes</taxon>
        <taxon>Agaricomycetidae</taxon>
        <taxon>Boletales</taxon>
        <taxon>Suillineae</taxon>
        <taxon>Suillaceae</taxon>
        <taxon>Suillus</taxon>
    </lineage>
</organism>
<proteinExistence type="predicted"/>
<dbReference type="GO" id="GO:0004497">
    <property type="term" value="F:monooxygenase activity"/>
    <property type="evidence" value="ECO:0007669"/>
    <property type="project" value="InterPro"/>
</dbReference>
<protein>
    <recommendedName>
        <fullName evidence="3">Cytochrome P450</fullName>
    </recommendedName>
</protein>
<evidence type="ECO:0008006" key="3">
    <source>
        <dbReference type="Google" id="ProtNLM"/>
    </source>
</evidence>
<dbReference type="InterPro" id="IPR036396">
    <property type="entry name" value="Cyt_P450_sf"/>
</dbReference>
<sequence>MLPVVWKLVLSASSVLVAFGCWQLGKRVWHNLRSLLHALPGPKGTSWLYGNLKEVFNATSQENSALHEQWVGQYGTTLKRKGVFSSDRLFTMDTRALNHVLTHSSDYQKPPVVRYNLARIFVEGAYQCVHCSPAVSDIVSGVLFVEGTISAE</sequence>
<dbReference type="STRING" id="930992.A0A0C9ZSF1"/>
<dbReference type="InParanoid" id="A0A0C9ZSF1"/>
<dbReference type="GO" id="GO:0016705">
    <property type="term" value="F:oxidoreductase activity, acting on paired donors, with incorporation or reduction of molecular oxygen"/>
    <property type="evidence" value="ECO:0007669"/>
    <property type="project" value="InterPro"/>
</dbReference>
<dbReference type="Proteomes" id="UP000054485">
    <property type="component" value="Unassembled WGS sequence"/>
</dbReference>
<dbReference type="OrthoDB" id="1470350at2759"/>
<evidence type="ECO:0000313" key="1">
    <source>
        <dbReference type="EMBL" id="KIK32221.1"/>
    </source>
</evidence>
<dbReference type="AlphaFoldDB" id="A0A0C9ZSF1"/>
<dbReference type="Gene3D" id="1.10.630.10">
    <property type="entry name" value="Cytochrome P450"/>
    <property type="match status" value="1"/>
</dbReference>
<dbReference type="EMBL" id="KN836334">
    <property type="protein sequence ID" value="KIK32221.1"/>
    <property type="molecule type" value="Genomic_DNA"/>
</dbReference>
<dbReference type="GO" id="GO:0020037">
    <property type="term" value="F:heme binding"/>
    <property type="evidence" value="ECO:0007669"/>
    <property type="project" value="InterPro"/>
</dbReference>
<keyword evidence="2" id="KW-1185">Reference proteome</keyword>
<dbReference type="HOGENOM" id="CLU_001570_8_3_1"/>
<dbReference type="GO" id="GO:0005506">
    <property type="term" value="F:iron ion binding"/>
    <property type="evidence" value="ECO:0007669"/>
    <property type="project" value="InterPro"/>
</dbReference>
<dbReference type="PROSITE" id="PS51257">
    <property type="entry name" value="PROKAR_LIPOPROTEIN"/>
    <property type="match status" value="1"/>
</dbReference>
<reference evidence="2" key="2">
    <citation type="submission" date="2015-01" db="EMBL/GenBank/DDBJ databases">
        <title>Evolutionary Origins and Diversification of the Mycorrhizal Mutualists.</title>
        <authorList>
            <consortium name="DOE Joint Genome Institute"/>
            <consortium name="Mycorrhizal Genomics Consortium"/>
            <person name="Kohler A."/>
            <person name="Kuo A."/>
            <person name="Nagy L.G."/>
            <person name="Floudas D."/>
            <person name="Copeland A."/>
            <person name="Barry K.W."/>
            <person name="Cichocki N."/>
            <person name="Veneault-Fourrey C."/>
            <person name="LaButti K."/>
            <person name="Lindquist E.A."/>
            <person name="Lipzen A."/>
            <person name="Lundell T."/>
            <person name="Morin E."/>
            <person name="Murat C."/>
            <person name="Riley R."/>
            <person name="Ohm R."/>
            <person name="Sun H."/>
            <person name="Tunlid A."/>
            <person name="Henrissat B."/>
            <person name="Grigoriev I.V."/>
            <person name="Hibbett D.S."/>
            <person name="Martin F."/>
        </authorList>
    </citation>
    <scope>NUCLEOTIDE SEQUENCE [LARGE SCALE GENOMIC DNA]</scope>
    <source>
        <strain evidence="2">UH-Slu-Lm8-n1</strain>
    </source>
</reference>
<name>A0A0C9ZSF1_9AGAM</name>
<accession>A0A0C9ZSF1</accession>